<name>A0AAU2A474_9ACTN</name>
<dbReference type="AlphaFoldDB" id="A0AAU2A474"/>
<organism evidence="2">
    <name type="scientific">Streptomyces sp. NBC_00093</name>
    <dbReference type="NCBI Taxonomy" id="2975649"/>
    <lineage>
        <taxon>Bacteria</taxon>
        <taxon>Bacillati</taxon>
        <taxon>Actinomycetota</taxon>
        <taxon>Actinomycetes</taxon>
        <taxon>Kitasatosporales</taxon>
        <taxon>Streptomycetaceae</taxon>
        <taxon>Streptomyces</taxon>
    </lineage>
</organism>
<evidence type="ECO:0000313" key="2">
    <source>
        <dbReference type="EMBL" id="WTT19497.1"/>
    </source>
</evidence>
<accession>A0AAU2A474</accession>
<feature type="compositionally biased region" description="Low complexity" evidence="1">
    <location>
        <begin position="18"/>
        <end position="62"/>
    </location>
</feature>
<evidence type="ECO:0000256" key="1">
    <source>
        <dbReference type="SAM" id="MobiDB-lite"/>
    </source>
</evidence>
<proteinExistence type="predicted"/>
<sequence length="271" mass="28398">MGVGLLLAGCSGSGGDKAAGAKGPTGSTTSADTRSSPTSSPDPSSTPNPSATSSSSVFSFDPDPARLPKTRAQAVRLARAVTAEPVKWGPGFVKRDPYETDPGDWPVLDANCVWQRDSLPPTVLATLTRYSELPAQDGKGPIRVSAVVTVHRTVTDAGWEMAGMLEEALRCPDQQLRQGERITGLLSQGAAFGLMGNLTSEDSLSEGGQYYSDELGGPHYYYWTQSRLGQVTVAVAGRGAKGRTEAEVSTAMSQAITQMLSDVETELGAAE</sequence>
<gene>
    <name evidence="2" type="ORF">OHA22_30205</name>
</gene>
<feature type="compositionally biased region" description="Low complexity" evidence="1">
    <location>
        <begin position="1"/>
        <end position="10"/>
    </location>
</feature>
<dbReference type="EMBL" id="CP108222">
    <property type="protein sequence ID" value="WTT19497.1"/>
    <property type="molecule type" value="Genomic_DNA"/>
</dbReference>
<protein>
    <recommendedName>
        <fullName evidence="3">Lipoprotein</fullName>
    </recommendedName>
</protein>
<feature type="region of interest" description="Disordered" evidence="1">
    <location>
        <begin position="1"/>
        <end position="66"/>
    </location>
</feature>
<evidence type="ECO:0008006" key="3">
    <source>
        <dbReference type="Google" id="ProtNLM"/>
    </source>
</evidence>
<reference evidence="2" key="1">
    <citation type="submission" date="2022-10" db="EMBL/GenBank/DDBJ databases">
        <title>The complete genomes of actinobacterial strains from the NBC collection.</title>
        <authorList>
            <person name="Joergensen T.S."/>
            <person name="Alvarez Arevalo M."/>
            <person name="Sterndorff E.B."/>
            <person name="Faurdal D."/>
            <person name="Vuksanovic O."/>
            <person name="Mourched A.-S."/>
            <person name="Charusanti P."/>
            <person name="Shaw S."/>
            <person name="Blin K."/>
            <person name="Weber T."/>
        </authorList>
    </citation>
    <scope>NUCLEOTIDE SEQUENCE</scope>
    <source>
        <strain evidence="2">NBC_00093</strain>
    </source>
</reference>